<dbReference type="GO" id="GO:0016491">
    <property type="term" value="F:oxidoreductase activity"/>
    <property type="evidence" value="ECO:0007669"/>
    <property type="project" value="InterPro"/>
</dbReference>
<dbReference type="RefSeq" id="WP_160883950.1">
    <property type="nucleotide sequence ID" value="NZ_WURB01000004.1"/>
</dbReference>
<keyword evidence="3" id="KW-1185">Reference proteome</keyword>
<protein>
    <submittedName>
        <fullName evidence="2">DUF2236 domain-containing protein</fullName>
    </submittedName>
</protein>
<evidence type="ECO:0000313" key="2">
    <source>
        <dbReference type="EMBL" id="MXQ11360.1"/>
    </source>
</evidence>
<accession>A0A7X3SNM2</accession>
<dbReference type="AlphaFoldDB" id="A0A7X3SNM2"/>
<comment type="caution">
    <text evidence="2">The sequence shown here is derived from an EMBL/GenBank/DDBJ whole genome shotgun (WGS) entry which is preliminary data.</text>
</comment>
<proteinExistence type="predicted"/>
<dbReference type="Pfam" id="PF09995">
    <property type="entry name" value="MPAB_Lcp_cat"/>
    <property type="match status" value="1"/>
</dbReference>
<organism evidence="2 3">
    <name type="scientific">Microvirga makkahensis</name>
    <dbReference type="NCBI Taxonomy" id="1128670"/>
    <lineage>
        <taxon>Bacteria</taxon>
        <taxon>Pseudomonadati</taxon>
        <taxon>Pseudomonadota</taxon>
        <taxon>Alphaproteobacteria</taxon>
        <taxon>Hyphomicrobiales</taxon>
        <taxon>Methylobacteriaceae</taxon>
        <taxon>Microvirga</taxon>
    </lineage>
</organism>
<dbReference type="PANTHER" id="PTHR36151">
    <property type="entry name" value="BLR2777 PROTEIN"/>
    <property type="match status" value="1"/>
</dbReference>
<dbReference type="InterPro" id="IPR018713">
    <property type="entry name" value="MPAB/Lcp_cat_dom"/>
</dbReference>
<reference evidence="2 3" key="2">
    <citation type="submission" date="2020-01" db="EMBL/GenBank/DDBJ databases">
        <title>Microvirga sp. nov., an arsenate reduction bacterium isolated from Tibet hotspring sediments.</title>
        <authorList>
            <person name="Xian W.-D."/>
            <person name="Li W.-J."/>
        </authorList>
    </citation>
    <scope>NUCLEOTIDE SEQUENCE [LARGE SCALE GENOMIC DNA]</scope>
    <source>
        <strain evidence="2 3">KCTC 23863</strain>
    </source>
</reference>
<gene>
    <name evidence="2" type="ORF">GR328_07805</name>
</gene>
<name>A0A7X3SNM2_9HYPH</name>
<feature type="domain" description="ER-bound oxygenase mpaB/mpaB'/Rubber oxygenase catalytic" evidence="1">
    <location>
        <begin position="51"/>
        <end position="261"/>
    </location>
</feature>
<reference evidence="2 3" key="1">
    <citation type="submission" date="2019-12" db="EMBL/GenBank/DDBJ databases">
        <authorList>
            <person name="Yuan C.-G."/>
        </authorList>
    </citation>
    <scope>NUCLEOTIDE SEQUENCE [LARGE SCALE GENOMIC DNA]</scope>
    <source>
        <strain evidence="2 3">KCTC 23863</strain>
    </source>
</reference>
<dbReference type="EMBL" id="WURB01000004">
    <property type="protein sequence ID" value="MXQ11360.1"/>
    <property type="molecule type" value="Genomic_DNA"/>
</dbReference>
<dbReference type="Proteomes" id="UP000436483">
    <property type="component" value="Unassembled WGS sequence"/>
</dbReference>
<evidence type="ECO:0000313" key="3">
    <source>
        <dbReference type="Proteomes" id="UP000436483"/>
    </source>
</evidence>
<evidence type="ECO:0000259" key="1">
    <source>
        <dbReference type="Pfam" id="PF09995"/>
    </source>
</evidence>
<dbReference type="PANTHER" id="PTHR36151:SF3">
    <property type="entry name" value="ER-BOUND OXYGENASE MPAB_MPAB'_RUBBER OXYGENASE CATALYTIC DOMAIN-CONTAINING PROTEIN"/>
    <property type="match status" value="1"/>
</dbReference>
<dbReference type="OrthoDB" id="108890at2"/>
<sequence length="311" mass="34459">MLDDSTPITLPSPLLHRIDSFARSLLQPVQAFDFSTPRFEAALVPPESVSWRIFKNPVSVFVGGVAAVLLEFGEPRVRDGIWQHSSFRTDPLTRLQRTGLAAMVTVYGARSKAQAMIAGVVRRHDRVAGHTREGEPYHANDPELLDWVQATAGFGFTEAYHAYVRPLSGEERASLLVESVPIARLYGAVGAPSSQAELDALFEAMRSRLVPSPVVLEFLEIMKRAPILPAPARPAQTVLLKAAIAILPPWIRRRLGLGPDWIVNPIERTFVRATAKAGDRLVLPSSPAVQSCRRLRLPDDYLYRSQDRSTR</sequence>